<dbReference type="Proteomes" id="UP000030669">
    <property type="component" value="Unassembled WGS sequence"/>
</dbReference>
<feature type="transmembrane region" description="Helical" evidence="1">
    <location>
        <begin position="35"/>
        <end position="54"/>
    </location>
</feature>
<evidence type="ECO:0000313" key="2">
    <source>
        <dbReference type="EMBL" id="EPQ54315.1"/>
    </source>
</evidence>
<gene>
    <name evidence="2" type="ORF">GLOTRDRAFT_100564</name>
</gene>
<dbReference type="HOGENOM" id="CLU_3032541_0_0_1"/>
<keyword evidence="1" id="KW-0812">Transmembrane</keyword>
<keyword evidence="1" id="KW-1133">Transmembrane helix</keyword>
<name>S7RIY1_GLOTA</name>
<reference evidence="2 3" key="1">
    <citation type="journal article" date="2012" name="Science">
        <title>The Paleozoic origin of enzymatic lignin decomposition reconstructed from 31 fungal genomes.</title>
        <authorList>
            <person name="Floudas D."/>
            <person name="Binder M."/>
            <person name="Riley R."/>
            <person name="Barry K."/>
            <person name="Blanchette R.A."/>
            <person name="Henrissat B."/>
            <person name="Martinez A.T."/>
            <person name="Otillar R."/>
            <person name="Spatafora J.W."/>
            <person name="Yadav J.S."/>
            <person name="Aerts A."/>
            <person name="Benoit I."/>
            <person name="Boyd A."/>
            <person name="Carlson A."/>
            <person name="Copeland A."/>
            <person name="Coutinho P.M."/>
            <person name="de Vries R.P."/>
            <person name="Ferreira P."/>
            <person name="Findley K."/>
            <person name="Foster B."/>
            <person name="Gaskell J."/>
            <person name="Glotzer D."/>
            <person name="Gorecki P."/>
            <person name="Heitman J."/>
            <person name="Hesse C."/>
            <person name="Hori C."/>
            <person name="Igarashi K."/>
            <person name="Jurgens J.A."/>
            <person name="Kallen N."/>
            <person name="Kersten P."/>
            <person name="Kohler A."/>
            <person name="Kuees U."/>
            <person name="Kumar T.K.A."/>
            <person name="Kuo A."/>
            <person name="LaButti K."/>
            <person name="Larrondo L.F."/>
            <person name="Lindquist E."/>
            <person name="Ling A."/>
            <person name="Lombard V."/>
            <person name="Lucas S."/>
            <person name="Lundell T."/>
            <person name="Martin R."/>
            <person name="McLaughlin D.J."/>
            <person name="Morgenstern I."/>
            <person name="Morin E."/>
            <person name="Murat C."/>
            <person name="Nagy L.G."/>
            <person name="Nolan M."/>
            <person name="Ohm R.A."/>
            <person name="Patyshakuliyeva A."/>
            <person name="Rokas A."/>
            <person name="Ruiz-Duenas F.J."/>
            <person name="Sabat G."/>
            <person name="Salamov A."/>
            <person name="Samejima M."/>
            <person name="Schmutz J."/>
            <person name="Slot J.C."/>
            <person name="St John F."/>
            <person name="Stenlid J."/>
            <person name="Sun H."/>
            <person name="Sun S."/>
            <person name="Syed K."/>
            <person name="Tsang A."/>
            <person name="Wiebenga A."/>
            <person name="Young D."/>
            <person name="Pisabarro A."/>
            <person name="Eastwood D.C."/>
            <person name="Martin F."/>
            <person name="Cullen D."/>
            <person name="Grigoriev I.V."/>
            <person name="Hibbett D.S."/>
        </authorList>
    </citation>
    <scope>NUCLEOTIDE SEQUENCE [LARGE SCALE GENOMIC DNA]</scope>
    <source>
        <strain evidence="2 3">ATCC 11539</strain>
    </source>
</reference>
<organism evidence="2 3">
    <name type="scientific">Gloeophyllum trabeum (strain ATCC 11539 / FP-39264 / Madison 617)</name>
    <name type="common">Brown rot fungus</name>
    <dbReference type="NCBI Taxonomy" id="670483"/>
    <lineage>
        <taxon>Eukaryota</taxon>
        <taxon>Fungi</taxon>
        <taxon>Dikarya</taxon>
        <taxon>Basidiomycota</taxon>
        <taxon>Agaricomycotina</taxon>
        <taxon>Agaricomycetes</taxon>
        <taxon>Gloeophyllales</taxon>
        <taxon>Gloeophyllaceae</taxon>
        <taxon>Gloeophyllum</taxon>
    </lineage>
</organism>
<evidence type="ECO:0000313" key="3">
    <source>
        <dbReference type="Proteomes" id="UP000030669"/>
    </source>
</evidence>
<accession>S7RIY1</accession>
<dbReference type="GeneID" id="19298377"/>
<evidence type="ECO:0000256" key="1">
    <source>
        <dbReference type="SAM" id="Phobius"/>
    </source>
</evidence>
<dbReference type="RefSeq" id="XP_007867609.1">
    <property type="nucleotide sequence ID" value="XM_007869418.1"/>
</dbReference>
<dbReference type="KEGG" id="gtr:GLOTRDRAFT_100564"/>
<protein>
    <submittedName>
        <fullName evidence="2">Uncharacterized protein</fullName>
    </submittedName>
</protein>
<sequence>MHNRSPSELIPQSTYFLFQATNQLFITSPLLFNSFPVSVLLWVSLPVALFPPLFF</sequence>
<dbReference type="AlphaFoldDB" id="S7RIY1"/>
<keyword evidence="1" id="KW-0472">Membrane</keyword>
<proteinExistence type="predicted"/>
<keyword evidence="3" id="KW-1185">Reference proteome</keyword>
<dbReference type="EMBL" id="KB469304">
    <property type="protein sequence ID" value="EPQ54315.1"/>
    <property type="molecule type" value="Genomic_DNA"/>
</dbReference>